<dbReference type="GO" id="GO:0005737">
    <property type="term" value="C:cytoplasm"/>
    <property type="evidence" value="ECO:0007669"/>
    <property type="project" value="UniProtKB-SubCell"/>
</dbReference>
<dbReference type="STRING" id="590652.BST39_16380"/>
<feature type="domain" description="Pyridine nucleotide-disulphide oxidoreductase dimerisation" evidence="17">
    <location>
        <begin position="350"/>
        <end position="457"/>
    </location>
</feature>
<dbReference type="InterPro" id="IPR012999">
    <property type="entry name" value="Pyr_OxRdtase_I_AS"/>
</dbReference>
<dbReference type="SUPFAM" id="SSF55424">
    <property type="entry name" value="FAD/NAD-linked reductases, dimerisation (C-terminal) domain"/>
    <property type="match status" value="1"/>
</dbReference>
<accession>A0A1X0I8H4</accession>
<dbReference type="InterPro" id="IPR001100">
    <property type="entry name" value="Pyr_nuc-diS_OxRdtase"/>
</dbReference>
<feature type="binding site" evidence="14">
    <location>
        <begin position="147"/>
        <end position="149"/>
    </location>
    <ligand>
        <name>FAD</name>
        <dbReference type="ChEBI" id="CHEBI:57692"/>
    </ligand>
</feature>
<proteinExistence type="inferred from homology"/>
<evidence type="ECO:0000256" key="16">
    <source>
        <dbReference type="RuleBase" id="RU003692"/>
    </source>
</evidence>
<keyword evidence="11 16" id="KW-0676">Redox-active center</keyword>
<dbReference type="InterPro" id="IPR006258">
    <property type="entry name" value="Lipoamide_DH"/>
</dbReference>
<keyword evidence="7 14" id="KW-0274">FAD</keyword>
<feature type="binding site" evidence="14">
    <location>
        <begin position="183"/>
        <end position="190"/>
    </location>
    <ligand>
        <name>NAD(+)</name>
        <dbReference type="ChEBI" id="CHEBI:57540"/>
    </ligand>
</feature>
<organism evidence="19 20">
    <name type="scientific">Mycobacterium paraseoulense</name>
    <dbReference type="NCBI Taxonomy" id="590652"/>
    <lineage>
        <taxon>Bacteria</taxon>
        <taxon>Bacillati</taxon>
        <taxon>Actinomycetota</taxon>
        <taxon>Actinomycetes</taxon>
        <taxon>Mycobacteriales</taxon>
        <taxon>Mycobacteriaceae</taxon>
        <taxon>Mycobacterium</taxon>
    </lineage>
</organism>
<dbReference type="Pfam" id="PF02852">
    <property type="entry name" value="Pyr_redox_dim"/>
    <property type="match status" value="1"/>
</dbReference>
<dbReference type="PRINTS" id="PR00368">
    <property type="entry name" value="FADPNR"/>
</dbReference>
<dbReference type="PANTHER" id="PTHR22912:SF217">
    <property type="entry name" value="DIHYDROLIPOYL DEHYDROGENASE"/>
    <property type="match status" value="1"/>
</dbReference>
<evidence type="ECO:0000256" key="6">
    <source>
        <dbReference type="ARBA" id="ARBA00022630"/>
    </source>
</evidence>
<comment type="cofactor">
    <cofactor evidence="14 16">
        <name>FAD</name>
        <dbReference type="ChEBI" id="CHEBI:57692"/>
    </cofactor>
    <text evidence="14 16">Binds 1 FAD per subunit.</text>
</comment>
<dbReference type="PANTHER" id="PTHR22912">
    <property type="entry name" value="DISULFIDE OXIDOREDUCTASE"/>
    <property type="match status" value="1"/>
</dbReference>
<dbReference type="InterPro" id="IPR023753">
    <property type="entry name" value="FAD/NAD-binding_dom"/>
</dbReference>
<evidence type="ECO:0000259" key="17">
    <source>
        <dbReference type="Pfam" id="PF02852"/>
    </source>
</evidence>
<dbReference type="Pfam" id="PF07992">
    <property type="entry name" value="Pyr_redox_2"/>
    <property type="match status" value="1"/>
</dbReference>
<evidence type="ECO:0000256" key="4">
    <source>
        <dbReference type="ARBA" id="ARBA00016961"/>
    </source>
</evidence>
<dbReference type="PIRSF" id="PIRSF000350">
    <property type="entry name" value="Mercury_reductase_MerA"/>
    <property type="match status" value="1"/>
</dbReference>
<evidence type="ECO:0000256" key="2">
    <source>
        <dbReference type="ARBA" id="ARBA00007532"/>
    </source>
</evidence>
<keyword evidence="5" id="KW-0963">Cytoplasm</keyword>
<dbReference type="Gene3D" id="3.30.390.30">
    <property type="match status" value="1"/>
</dbReference>
<dbReference type="Gene3D" id="3.50.50.60">
    <property type="entry name" value="FAD/NAD(P)-binding domain"/>
    <property type="match status" value="2"/>
</dbReference>
<evidence type="ECO:0000256" key="10">
    <source>
        <dbReference type="ARBA" id="ARBA00023157"/>
    </source>
</evidence>
<dbReference type="PRINTS" id="PR00411">
    <property type="entry name" value="PNDRDTASEI"/>
</dbReference>
<evidence type="ECO:0000313" key="19">
    <source>
        <dbReference type="EMBL" id="ORB39157.1"/>
    </source>
</evidence>
<evidence type="ECO:0000256" key="5">
    <source>
        <dbReference type="ARBA" id="ARBA00022490"/>
    </source>
</evidence>
<feature type="binding site" evidence="14">
    <location>
        <position position="274"/>
    </location>
    <ligand>
        <name>NAD(+)</name>
        <dbReference type="ChEBI" id="CHEBI:57540"/>
    </ligand>
</feature>
<dbReference type="EC" id="1.8.1.4" evidence="3 16"/>
<evidence type="ECO:0000256" key="13">
    <source>
        <dbReference type="PIRSR" id="PIRSR000350-2"/>
    </source>
</evidence>
<dbReference type="InterPro" id="IPR016156">
    <property type="entry name" value="FAD/NAD-linked_Rdtase_dimer_sf"/>
</dbReference>
<evidence type="ECO:0000256" key="12">
    <source>
        <dbReference type="ARBA" id="ARBA00049187"/>
    </source>
</evidence>
<feature type="binding site" evidence="14">
    <location>
        <position position="315"/>
    </location>
    <ligand>
        <name>FAD</name>
        <dbReference type="ChEBI" id="CHEBI:57692"/>
    </ligand>
</feature>
<dbReference type="FunFam" id="3.30.390.30:FF:000001">
    <property type="entry name" value="Dihydrolipoyl dehydrogenase"/>
    <property type="match status" value="1"/>
</dbReference>
<gene>
    <name evidence="19" type="ORF">BST39_16380</name>
</gene>
<dbReference type="InterPro" id="IPR036188">
    <property type="entry name" value="FAD/NAD-bd_sf"/>
</dbReference>
<dbReference type="InterPro" id="IPR004099">
    <property type="entry name" value="Pyr_nucl-diS_OxRdtase_dimer"/>
</dbReference>
<name>A0A1X0I8H4_9MYCO</name>
<evidence type="ECO:0000259" key="18">
    <source>
        <dbReference type="Pfam" id="PF07992"/>
    </source>
</evidence>
<dbReference type="InterPro" id="IPR050151">
    <property type="entry name" value="Class-I_Pyr_Nuc-Dis_Oxidored"/>
</dbReference>
<keyword evidence="20" id="KW-1185">Reference proteome</keyword>
<feature type="domain" description="FAD/NAD(P)-binding" evidence="18">
    <location>
        <begin position="9"/>
        <end position="330"/>
    </location>
</feature>
<keyword evidence="8 16" id="KW-0560">Oxidoreductase</keyword>
<evidence type="ECO:0000256" key="15">
    <source>
        <dbReference type="PIRSR" id="PIRSR000350-4"/>
    </source>
</evidence>
<feature type="binding site" evidence="14">
    <location>
        <position position="118"/>
    </location>
    <ligand>
        <name>FAD</name>
        <dbReference type="ChEBI" id="CHEBI:57692"/>
    </ligand>
</feature>
<dbReference type="GO" id="GO:0050660">
    <property type="term" value="F:flavin adenine dinucleotide binding"/>
    <property type="evidence" value="ECO:0007669"/>
    <property type="project" value="InterPro"/>
</dbReference>
<evidence type="ECO:0000256" key="9">
    <source>
        <dbReference type="ARBA" id="ARBA00023027"/>
    </source>
</evidence>
<comment type="subcellular location">
    <subcellularLocation>
        <location evidence="1">Cytoplasm</location>
    </subcellularLocation>
</comment>
<sequence length="469" mass="50361">MSTPIPRQYDLVVVGAGSGGYVAGIRAAQLGMTVAIVEERYWGGVCLNTGCVPSKALLRNAEIASILTHQADEFGICGDIKLDYARAVSRSREVADARVRGVHFLMRKNKITEIDGRGRFSGSHTLDVQLRDGGTTSLRFSHAIIATGSRVRMLPGVSLSENIVTYEQQILDATIPESIVIIGAGGIGMEFAYILNSYGVDVQILEYADRALPNEDADVSKELTRQYRRRGIPIQTNTRVDSVTDHGDRITVTHTDRNGHTTSVDAARAFICIGFCPNVENLGLDMVDVDLTTGGAVAIDDYMRTSAPHVFAVGDVTAKVQLAHVASAQGVIAAETIAGSPTMPLDYRMMPRVTFCQPQVASFGYTEDQARSSGRNIRVATFPMQASAKAHGLGERAGFIKIIADAAHGELLGAHLVGAEVSELLPELTAAQLWDLTATELARNVHTHPTLGEGLQECFHALTGHAINL</sequence>
<comment type="catalytic activity">
    <reaction evidence="12 16">
        <text>N(6)-[(R)-dihydrolipoyl]-L-lysyl-[protein] + NAD(+) = N(6)-[(R)-lipoyl]-L-lysyl-[protein] + NADH + H(+)</text>
        <dbReference type="Rhea" id="RHEA:15045"/>
        <dbReference type="Rhea" id="RHEA-COMP:10474"/>
        <dbReference type="Rhea" id="RHEA-COMP:10475"/>
        <dbReference type="ChEBI" id="CHEBI:15378"/>
        <dbReference type="ChEBI" id="CHEBI:57540"/>
        <dbReference type="ChEBI" id="CHEBI:57945"/>
        <dbReference type="ChEBI" id="CHEBI:83099"/>
        <dbReference type="ChEBI" id="CHEBI:83100"/>
        <dbReference type="EC" id="1.8.1.4"/>
    </reaction>
</comment>
<evidence type="ECO:0000256" key="3">
    <source>
        <dbReference type="ARBA" id="ARBA00012608"/>
    </source>
</evidence>
<keyword evidence="14" id="KW-0547">Nucleotide-binding</keyword>
<evidence type="ECO:0000256" key="7">
    <source>
        <dbReference type="ARBA" id="ARBA00022827"/>
    </source>
</evidence>
<comment type="caution">
    <text evidence="19">The sequence shown here is derived from an EMBL/GenBank/DDBJ whole genome shotgun (WGS) entry which is preliminary data.</text>
</comment>
<feature type="binding site" evidence="14">
    <location>
        <position position="55"/>
    </location>
    <ligand>
        <name>FAD</name>
        <dbReference type="ChEBI" id="CHEBI:57692"/>
    </ligand>
</feature>
<feature type="active site" description="Proton acceptor" evidence="13">
    <location>
        <position position="448"/>
    </location>
</feature>
<dbReference type="Proteomes" id="UP000192513">
    <property type="component" value="Unassembled WGS sequence"/>
</dbReference>
<comment type="similarity">
    <text evidence="2 16">Belongs to the class-I pyridine nucleotide-disulfide oxidoreductase family.</text>
</comment>
<dbReference type="SUPFAM" id="SSF51905">
    <property type="entry name" value="FAD/NAD(P)-binding domain"/>
    <property type="match status" value="1"/>
</dbReference>
<dbReference type="OrthoDB" id="9800167at2"/>
<keyword evidence="9 14" id="KW-0520">NAD</keyword>
<evidence type="ECO:0000256" key="8">
    <source>
        <dbReference type="ARBA" id="ARBA00023002"/>
    </source>
</evidence>
<dbReference type="AlphaFoldDB" id="A0A1X0I8H4"/>
<dbReference type="EMBL" id="MVIE01000020">
    <property type="protein sequence ID" value="ORB39157.1"/>
    <property type="molecule type" value="Genomic_DNA"/>
</dbReference>
<comment type="miscellaneous">
    <text evidence="16">The active site is a redox-active disulfide bond.</text>
</comment>
<evidence type="ECO:0000313" key="20">
    <source>
        <dbReference type="Proteomes" id="UP000192513"/>
    </source>
</evidence>
<dbReference type="GO" id="GO:0004148">
    <property type="term" value="F:dihydrolipoyl dehydrogenase (NADH) activity"/>
    <property type="evidence" value="ECO:0007669"/>
    <property type="project" value="UniProtKB-EC"/>
</dbReference>
<evidence type="ECO:0000256" key="14">
    <source>
        <dbReference type="PIRSR" id="PIRSR000350-3"/>
    </source>
</evidence>
<reference evidence="19 20" key="1">
    <citation type="submission" date="2017-02" db="EMBL/GenBank/DDBJ databases">
        <title>The new phylogeny of genus Mycobacterium.</title>
        <authorList>
            <person name="Tortoli E."/>
            <person name="Trovato A."/>
            <person name="Cirillo D.M."/>
        </authorList>
    </citation>
    <scope>NUCLEOTIDE SEQUENCE [LARGE SCALE GENOMIC DNA]</scope>
    <source>
        <strain evidence="19 20">DSM 45000</strain>
    </source>
</reference>
<evidence type="ECO:0000256" key="1">
    <source>
        <dbReference type="ARBA" id="ARBA00004496"/>
    </source>
</evidence>
<feature type="disulfide bond" description="Redox-active" evidence="15">
    <location>
        <begin position="46"/>
        <end position="51"/>
    </location>
</feature>
<keyword evidence="10" id="KW-1015">Disulfide bond</keyword>
<keyword evidence="6 16" id="KW-0285">Flavoprotein</keyword>
<dbReference type="GO" id="GO:0006103">
    <property type="term" value="P:2-oxoglutarate metabolic process"/>
    <property type="evidence" value="ECO:0007669"/>
    <property type="project" value="TreeGrafter"/>
</dbReference>
<dbReference type="NCBIfam" id="TIGR01350">
    <property type="entry name" value="lipoamide_DH"/>
    <property type="match status" value="1"/>
</dbReference>
<evidence type="ECO:0000256" key="11">
    <source>
        <dbReference type="ARBA" id="ARBA00023284"/>
    </source>
</evidence>
<feature type="binding site" evidence="14">
    <location>
        <position position="206"/>
    </location>
    <ligand>
        <name>NAD(+)</name>
        <dbReference type="ChEBI" id="CHEBI:57540"/>
    </ligand>
</feature>
<protein>
    <recommendedName>
        <fullName evidence="4 16">Dihydrolipoyl dehydrogenase</fullName>
        <ecNumber evidence="3 16">1.8.1.4</ecNumber>
    </recommendedName>
</protein>
<dbReference type="PROSITE" id="PS00076">
    <property type="entry name" value="PYRIDINE_REDOX_1"/>
    <property type="match status" value="1"/>
</dbReference>